<gene>
    <name evidence="1" type="ORF">BACI348_41869</name>
</gene>
<dbReference type="AlphaFoldDB" id="A0A653UW49"/>
<sequence>MLLLVISIQFVNYSTQFSFVRQVTELLKQLFHFSMTKRFEQAFFKQCCD</sequence>
<organism evidence="1 2">
    <name type="scientific">Bacillus altitudinis</name>
    <dbReference type="NCBI Taxonomy" id="293387"/>
    <lineage>
        <taxon>Bacteria</taxon>
        <taxon>Bacillati</taxon>
        <taxon>Bacillota</taxon>
        <taxon>Bacilli</taxon>
        <taxon>Bacillales</taxon>
        <taxon>Bacillaceae</taxon>
        <taxon>Bacillus</taxon>
    </lineage>
</organism>
<proteinExistence type="predicted"/>
<dbReference type="Proteomes" id="UP000433089">
    <property type="component" value="Unassembled WGS sequence"/>
</dbReference>
<evidence type="ECO:0000313" key="2">
    <source>
        <dbReference type="Proteomes" id="UP000433089"/>
    </source>
</evidence>
<reference evidence="1 2" key="1">
    <citation type="submission" date="2019-10" db="EMBL/GenBank/DDBJ databases">
        <authorList>
            <person name="Karimi E."/>
        </authorList>
    </citation>
    <scope>NUCLEOTIDE SEQUENCE [LARGE SCALE GENOMIC DNA]</scope>
    <source>
        <strain evidence="1">Bacillus sp. 348</strain>
    </source>
</reference>
<accession>A0A653UW49</accession>
<protein>
    <submittedName>
        <fullName evidence="1">Uncharacterized protein</fullName>
    </submittedName>
</protein>
<evidence type="ECO:0000313" key="1">
    <source>
        <dbReference type="EMBL" id="VXB91503.1"/>
    </source>
</evidence>
<dbReference type="EMBL" id="CABWLH010000009">
    <property type="protein sequence ID" value="VXB91503.1"/>
    <property type="molecule type" value="Genomic_DNA"/>
</dbReference>
<name>A0A653UW49_BACAB</name>